<keyword evidence="3" id="KW-0624">Polysaccharide degradation</keyword>
<dbReference type="PANTHER" id="PTHR33938:SF15">
    <property type="entry name" value="FERULOYL ESTERASE B-RELATED"/>
    <property type="match status" value="1"/>
</dbReference>
<evidence type="ECO:0000256" key="3">
    <source>
        <dbReference type="ARBA" id="ARBA00022651"/>
    </source>
</evidence>
<sequence>MGMTQSPILSVHESKMPSILCKALLSLPALAISPVFAKTSRCTADSIVIPNATVASASHHSLGDVIPLPNTVASCGGPSSKANVTADLCRVVLNVSTSESSSVRIEAWLPDDWNNRLLATGTGGIGGCIDYRFVQNGAHLKFASFGTNTGHDGMAGFDFFLNQPEVINDFGHRGIHVEAQVAKQIVEQYYGRKASKSYYQGCSTGGRQGLQNAQLYPEDFDGILAGSPAIDWLHIVASKGILARRIGWPDLQSDSYVRPEQWKAIVAKQIELLDPLDGVKDGIIDNPAAHAFDPVMLGCGNGLLNSSLCLKPQQVASVRAAYEPLADSEGNIVYPGFGLGADTSVFSANQVNGTADLTYKVLQDFWRGAVYNDSTWRPNNFTVKDMDFAVKLNPGGVNAAEADLEKFYAKGGKIISYHGQADETITPKLLAEHYAKIQSNLNVTLDDMHSFYRHFFVPGMYHCGGGPGAVDFGQVYPMDEDRLNPKENVLLALAEWVEDDKEPKTIVGAKYGSSGKVTAQRKYCPYPYESKWDGSGKTTKEASWRCILPGASTSS</sequence>
<comment type="caution">
    <text evidence="11">The sequence shown here is derived from an EMBL/GenBank/DDBJ whole genome shotgun (WGS) entry which is preliminary data.</text>
</comment>
<proteinExistence type="inferred from homology"/>
<keyword evidence="7" id="KW-0106">Calcium</keyword>
<evidence type="ECO:0000256" key="9">
    <source>
        <dbReference type="ARBA" id="ARBA00034075"/>
    </source>
</evidence>
<organism evidence="11 12">
    <name type="scientific">Fusarium avenaceum</name>
    <dbReference type="NCBI Taxonomy" id="40199"/>
    <lineage>
        <taxon>Eukaryota</taxon>
        <taxon>Fungi</taxon>
        <taxon>Dikarya</taxon>
        <taxon>Ascomycota</taxon>
        <taxon>Pezizomycotina</taxon>
        <taxon>Sordariomycetes</taxon>
        <taxon>Hypocreomycetidae</taxon>
        <taxon>Hypocreales</taxon>
        <taxon>Nectriaceae</taxon>
        <taxon>Fusarium</taxon>
        <taxon>Fusarium tricinctum species complex</taxon>
    </lineage>
</organism>
<dbReference type="InterPro" id="IPR029058">
    <property type="entry name" value="AB_hydrolase_fold"/>
</dbReference>
<keyword evidence="4" id="KW-0479">Metal-binding</keyword>
<dbReference type="EC" id="3.1.1.-" evidence="10"/>
<evidence type="ECO:0000256" key="6">
    <source>
        <dbReference type="ARBA" id="ARBA00022801"/>
    </source>
</evidence>
<keyword evidence="3" id="KW-0119">Carbohydrate metabolism</keyword>
<gene>
    <name evidence="11" type="ORF">KAF25_007961</name>
</gene>
<evidence type="ECO:0000256" key="10">
    <source>
        <dbReference type="RuleBase" id="RU361238"/>
    </source>
</evidence>
<keyword evidence="5" id="KW-0732">Signal</keyword>
<name>A0A9P7KPL8_9HYPO</name>
<comment type="similarity">
    <text evidence="1 10">Belongs to the tannase family.</text>
</comment>
<dbReference type="EMBL" id="JAGPUO010000016">
    <property type="protein sequence ID" value="KAG5657928.1"/>
    <property type="molecule type" value="Genomic_DNA"/>
</dbReference>
<dbReference type="AlphaFoldDB" id="A0A9P7KPL8"/>
<dbReference type="PANTHER" id="PTHR33938">
    <property type="entry name" value="FERULOYL ESTERASE B-RELATED"/>
    <property type="match status" value="1"/>
</dbReference>
<evidence type="ECO:0000256" key="2">
    <source>
        <dbReference type="ARBA" id="ARBA00022487"/>
    </source>
</evidence>
<dbReference type="Proteomes" id="UP000782241">
    <property type="component" value="Unassembled WGS sequence"/>
</dbReference>
<comment type="catalytic activity">
    <reaction evidence="9">
        <text>feruloyl-polysaccharide + H2O = ferulate + polysaccharide.</text>
        <dbReference type="EC" id="3.1.1.73"/>
    </reaction>
</comment>
<evidence type="ECO:0000256" key="5">
    <source>
        <dbReference type="ARBA" id="ARBA00022729"/>
    </source>
</evidence>
<dbReference type="GO" id="GO:0030600">
    <property type="term" value="F:feruloyl esterase activity"/>
    <property type="evidence" value="ECO:0007669"/>
    <property type="project" value="UniProtKB-EC"/>
</dbReference>
<reference evidence="11" key="1">
    <citation type="submission" date="2021-04" db="EMBL/GenBank/DDBJ databases">
        <title>Draft genome of Fusarium avenaceum strain F156N33, isolated from an atmospheric sample in Virginia.</title>
        <authorList>
            <person name="Yang S."/>
            <person name="Vinatzer B.A."/>
            <person name="Coleman J."/>
        </authorList>
    </citation>
    <scope>NUCLEOTIDE SEQUENCE</scope>
    <source>
        <strain evidence="11">F156N33</strain>
    </source>
</reference>
<evidence type="ECO:0000256" key="8">
    <source>
        <dbReference type="ARBA" id="ARBA00023157"/>
    </source>
</evidence>
<dbReference type="InterPro" id="IPR011118">
    <property type="entry name" value="Tannase/feruloyl_esterase"/>
</dbReference>
<evidence type="ECO:0000313" key="11">
    <source>
        <dbReference type="EMBL" id="KAG5657928.1"/>
    </source>
</evidence>
<evidence type="ECO:0000256" key="7">
    <source>
        <dbReference type="ARBA" id="ARBA00022837"/>
    </source>
</evidence>
<keyword evidence="12" id="KW-1185">Reference proteome</keyword>
<keyword evidence="3" id="KW-0858">Xylan degradation</keyword>
<evidence type="ECO:0000256" key="4">
    <source>
        <dbReference type="ARBA" id="ARBA00022723"/>
    </source>
</evidence>
<evidence type="ECO:0000313" key="12">
    <source>
        <dbReference type="Proteomes" id="UP000782241"/>
    </source>
</evidence>
<dbReference type="SUPFAM" id="SSF53474">
    <property type="entry name" value="alpha/beta-Hydrolases"/>
    <property type="match status" value="1"/>
</dbReference>
<dbReference type="Pfam" id="PF07519">
    <property type="entry name" value="Tannase"/>
    <property type="match status" value="1"/>
</dbReference>
<evidence type="ECO:0000256" key="1">
    <source>
        <dbReference type="ARBA" id="ARBA00006249"/>
    </source>
</evidence>
<accession>A0A9P7KPL8</accession>
<keyword evidence="6 10" id="KW-0378">Hydrolase</keyword>
<keyword evidence="8" id="KW-1015">Disulfide bond</keyword>
<dbReference type="GO" id="GO:0046872">
    <property type="term" value="F:metal ion binding"/>
    <property type="evidence" value="ECO:0007669"/>
    <property type="project" value="UniProtKB-KW"/>
</dbReference>
<protein>
    <recommendedName>
        <fullName evidence="10">Carboxylic ester hydrolase</fullName>
        <ecNumber evidence="10">3.1.1.-</ecNumber>
    </recommendedName>
</protein>
<dbReference type="GO" id="GO:0045493">
    <property type="term" value="P:xylan catabolic process"/>
    <property type="evidence" value="ECO:0007669"/>
    <property type="project" value="UniProtKB-KW"/>
</dbReference>
<keyword evidence="2" id="KW-0719">Serine esterase</keyword>